<proteinExistence type="predicted"/>
<feature type="transmembrane region" description="Helical" evidence="2">
    <location>
        <begin position="40"/>
        <end position="65"/>
    </location>
</feature>
<protein>
    <submittedName>
        <fullName evidence="3">Uncharacterized protein</fullName>
    </submittedName>
</protein>
<organism evidence="3 4">
    <name type="scientific">Mycena alexandri</name>
    <dbReference type="NCBI Taxonomy" id="1745969"/>
    <lineage>
        <taxon>Eukaryota</taxon>
        <taxon>Fungi</taxon>
        <taxon>Dikarya</taxon>
        <taxon>Basidiomycota</taxon>
        <taxon>Agaricomycotina</taxon>
        <taxon>Agaricomycetes</taxon>
        <taxon>Agaricomycetidae</taxon>
        <taxon>Agaricales</taxon>
        <taxon>Marasmiineae</taxon>
        <taxon>Mycenaceae</taxon>
        <taxon>Mycena</taxon>
    </lineage>
</organism>
<keyword evidence="2" id="KW-0472">Membrane</keyword>
<gene>
    <name evidence="3" type="ORF">C8F04DRAFT_477855</name>
</gene>
<dbReference type="Proteomes" id="UP001218188">
    <property type="component" value="Unassembled WGS sequence"/>
</dbReference>
<feature type="region of interest" description="Disordered" evidence="1">
    <location>
        <begin position="1"/>
        <end position="21"/>
    </location>
</feature>
<comment type="caution">
    <text evidence="3">The sequence shown here is derived from an EMBL/GenBank/DDBJ whole genome shotgun (WGS) entry which is preliminary data.</text>
</comment>
<keyword evidence="4" id="KW-1185">Reference proteome</keyword>
<keyword evidence="2" id="KW-0812">Transmembrane</keyword>
<sequence length="259" mass="27806">MASSASGTPTATTSSTSPSSASTCLSTGAICGIASSPGTLYLFTFLSTLLLLSIVAGGIVSRSVYLRRRQQRLMATGAWAPPSRRAAMTLETSLRKKPTMYEADLSVLVAECDLRCWESVKPLAAAYRPPAVRPIPVPPEVVYAVDDAAALGESIPAQTRIFSLARQLLRSTDVESNPAPPLPEPIVTIPLREASRNLRLQAAYVIAMPTEYSSTRNEGDQEWEVPCFELGSVEIEVVRSLADEIEDGEDAKMDSVSPM</sequence>
<evidence type="ECO:0000313" key="3">
    <source>
        <dbReference type="EMBL" id="KAJ7036377.1"/>
    </source>
</evidence>
<name>A0AAD6SZJ2_9AGAR</name>
<accession>A0AAD6SZJ2</accession>
<evidence type="ECO:0000256" key="2">
    <source>
        <dbReference type="SAM" id="Phobius"/>
    </source>
</evidence>
<keyword evidence="2" id="KW-1133">Transmembrane helix</keyword>
<dbReference type="EMBL" id="JARJCM010000043">
    <property type="protein sequence ID" value="KAJ7036377.1"/>
    <property type="molecule type" value="Genomic_DNA"/>
</dbReference>
<evidence type="ECO:0000313" key="4">
    <source>
        <dbReference type="Proteomes" id="UP001218188"/>
    </source>
</evidence>
<evidence type="ECO:0000256" key="1">
    <source>
        <dbReference type="SAM" id="MobiDB-lite"/>
    </source>
</evidence>
<reference evidence="3" key="1">
    <citation type="submission" date="2023-03" db="EMBL/GenBank/DDBJ databases">
        <title>Massive genome expansion in bonnet fungi (Mycena s.s.) driven by repeated elements and novel gene families across ecological guilds.</title>
        <authorList>
            <consortium name="Lawrence Berkeley National Laboratory"/>
            <person name="Harder C.B."/>
            <person name="Miyauchi S."/>
            <person name="Viragh M."/>
            <person name="Kuo A."/>
            <person name="Thoen E."/>
            <person name="Andreopoulos B."/>
            <person name="Lu D."/>
            <person name="Skrede I."/>
            <person name="Drula E."/>
            <person name="Henrissat B."/>
            <person name="Morin E."/>
            <person name="Kohler A."/>
            <person name="Barry K."/>
            <person name="LaButti K."/>
            <person name="Morin E."/>
            <person name="Salamov A."/>
            <person name="Lipzen A."/>
            <person name="Mereny Z."/>
            <person name="Hegedus B."/>
            <person name="Baldrian P."/>
            <person name="Stursova M."/>
            <person name="Weitz H."/>
            <person name="Taylor A."/>
            <person name="Grigoriev I.V."/>
            <person name="Nagy L.G."/>
            <person name="Martin F."/>
            <person name="Kauserud H."/>
        </authorList>
    </citation>
    <scope>NUCLEOTIDE SEQUENCE</scope>
    <source>
        <strain evidence="3">CBHHK200</strain>
    </source>
</reference>
<dbReference type="AlphaFoldDB" id="A0AAD6SZJ2"/>